<dbReference type="Pfam" id="PF18844">
    <property type="entry name" value="baeRF_family2"/>
    <property type="match status" value="1"/>
</dbReference>
<gene>
    <name evidence="2" type="ORF">DF223_00075</name>
</gene>
<dbReference type="EMBL" id="QEFB01000001">
    <property type="protein sequence ID" value="PWC07806.1"/>
    <property type="molecule type" value="Genomic_DNA"/>
</dbReference>
<organism evidence="2 3">
    <name type="scientific">Mycetocola zhujimingii</name>
    <dbReference type="NCBI Taxonomy" id="2079792"/>
    <lineage>
        <taxon>Bacteria</taxon>
        <taxon>Bacillati</taxon>
        <taxon>Actinomycetota</taxon>
        <taxon>Actinomycetes</taxon>
        <taxon>Micrococcales</taxon>
        <taxon>Microbacteriaceae</taxon>
        <taxon>Mycetocola</taxon>
    </lineage>
</organism>
<keyword evidence="3" id="KW-1185">Reference proteome</keyword>
<name>A0A2U1TG17_9MICO</name>
<dbReference type="Proteomes" id="UP000244962">
    <property type="component" value="Unassembled WGS sequence"/>
</dbReference>
<evidence type="ECO:0000313" key="2">
    <source>
        <dbReference type="EMBL" id="PWC07806.1"/>
    </source>
</evidence>
<feature type="compositionally biased region" description="Low complexity" evidence="1">
    <location>
        <begin position="381"/>
        <end position="391"/>
    </location>
</feature>
<feature type="region of interest" description="Disordered" evidence="1">
    <location>
        <begin position="371"/>
        <end position="391"/>
    </location>
</feature>
<accession>A0A2U1TG17</accession>
<evidence type="ECO:0000313" key="3">
    <source>
        <dbReference type="Proteomes" id="UP000244962"/>
    </source>
</evidence>
<dbReference type="AlphaFoldDB" id="A0A2U1TG17"/>
<proteinExistence type="predicted"/>
<sequence>MDSQTHELAELWRRDGTFSSVFIDANGTWDGPGHDGEARRRQVLDRLARAGAPDADLATVERILAVPTGTAGPHSRFLVVHNGEPLLDEVLSGPLVWPETVAYLEIPDLVPLVKYRQNDVVYLVVEAGRGNGEINAYRASHVAALRHENIEGRTDSLNKVQAGGWSHSNYQQHSEEIWKQNQSQLAAAVNELVRQLRPGFVLLAGDVRAVQLLSEELSAAARDISTVVPANLLAAGSSRESLQARISRKLEEIRQRAQSLLLDKLSAGDSENGALGFGAVVHSLQQSQADTVLIDSEGTDGRTLLALADAPWVATVPEEALGARVIGPVPAVLAIVRAATLTESRVVFVDHGILPKSAEVAAVLRWPTGPAIPGTPRWEQEQAQGQAQGQG</sequence>
<evidence type="ECO:0008006" key="4">
    <source>
        <dbReference type="Google" id="ProtNLM"/>
    </source>
</evidence>
<dbReference type="RefSeq" id="WP_108961798.1">
    <property type="nucleotide sequence ID" value="NZ_QEFB01000001.1"/>
</dbReference>
<evidence type="ECO:0000256" key="1">
    <source>
        <dbReference type="SAM" id="MobiDB-lite"/>
    </source>
</evidence>
<reference evidence="3" key="1">
    <citation type="submission" date="2018-04" db="EMBL/GenBank/DDBJ databases">
        <authorList>
            <person name="Liu S."/>
            <person name="Wang Z."/>
            <person name="Li J."/>
        </authorList>
    </citation>
    <scope>NUCLEOTIDE SEQUENCE [LARGE SCALE GENOMIC DNA]</scope>
    <source>
        <strain evidence="3">622</strain>
    </source>
</reference>
<dbReference type="InterPro" id="IPR040701">
    <property type="entry name" value="Bact_RF_family2"/>
</dbReference>
<comment type="caution">
    <text evidence="2">The sequence shown here is derived from an EMBL/GenBank/DDBJ whole genome shotgun (WGS) entry which is preliminary data.</text>
</comment>
<protein>
    <recommendedName>
        <fullName evidence="4">Peptide chain release factor 1</fullName>
    </recommendedName>
</protein>